<evidence type="ECO:0000313" key="2">
    <source>
        <dbReference type="Proteomes" id="UP000000311"/>
    </source>
</evidence>
<dbReference type="EMBL" id="GL441512">
    <property type="protein sequence ID" value="EFN64711.1"/>
    <property type="molecule type" value="Genomic_DNA"/>
</dbReference>
<dbReference type="AlphaFoldDB" id="E2APD7"/>
<protein>
    <submittedName>
        <fullName evidence="1">Uncharacterized protein</fullName>
    </submittedName>
</protein>
<feature type="non-terminal residue" evidence="1">
    <location>
        <position position="94"/>
    </location>
</feature>
<feature type="non-terminal residue" evidence="1">
    <location>
        <position position="1"/>
    </location>
</feature>
<reference evidence="1 2" key="1">
    <citation type="journal article" date="2010" name="Science">
        <title>Genomic comparison of the ants Camponotus floridanus and Harpegnathos saltator.</title>
        <authorList>
            <person name="Bonasio R."/>
            <person name="Zhang G."/>
            <person name="Ye C."/>
            <person name="Mutti N.S."/>
            <person name="Fang X."/>
            <person name="Qin N."/>
            <person name="Donahue G."/>
            <person name="Yang P."/>
            <person name="Li Q."/>
            <person name="Li C."/>
            <person name="Zhang P."/>
            <person name="Huang Z."/>
            <person name="Berger S.L."/>
            <person name="Reinberg D."/>
            <person name="Wang J."/>
            <person name="Liebig J."/>
        </authorList>
    </citation>
    <scope>NUCLEOTIDE SEQUENCE [LARGE SCALE GENOMIC DNA]</scope>
    <source>
        <strain evidence="2">C129</strain>
    </source>
</reference>
<organism evidence="2">
    <name type="scientific">Camponotus floridanus</name>
    <name type="common">Florida carpenter ant</name>
    <dbReference type="NCBI Taxonomy" id="104421"/>
    <lineage>
        <taxon>Eukaryota</taxon>
        <taxon>Metazoa</taxon>
        <taxon>Ecdysozoa</taxon>
        <taxon>Arthropoda</taxon>
        <taxon>Hexapoda</taxon>
        <taxon>Insecta</taxon>
        <taxon>Pterygota</taxon>
        <taxon>Neoptera</taxon>
        <taxon>Endopterygota</taxon>
        <taxon>Hymenoptera</taxon>
        <taxon>Apocrita</taxon>
        <taxon>Aculeata</taxon>
        <taxon>Formicoidea</taxon>
        <taxon>Formicidae</taxon>
        <taxon>Formicinae</taxon>
        <taxon>Camponotus</taxon>
    </lineage>
</organism>
<accession>E2APD7</accession>
<gene>
    <name evidence="1" type="ORF">EAG_06940</name>
</gene>
<dbReference type="Proteomes" id="UP000000311">
    <property type="component" value="Unassembled WGS sequence"/>
</dbReference>
<proteinExistence type="predicted"/>
<evidence type="ECO:0000313" key="1">
    <source>
        <dbReference type="EMBL" id="EFN64711.1"/>
    </source>
</evidence>
<dbReference type="InParanoid" id="E2APD7"/>
<name>E2APD7_CAMFO</name>
<sequence>IDCKDCNASYVCQMSVDDFKLELKNIINTSLEIVELLITDHRLQLHHEFKWDEVAILDKELVFHKRLISEMCFIKKQNNSLNLQTEIEYLHHNY</sequence>
<keyword evidence="2" id="KW-1185">Reference proteome</keyword>